<organism evidence="2 3">
    <name type="scientific">Catagonus wagneri</name>
    <name type="common">Chacoan peccary</name>
    <dbReference type="NCBI Taxonomy" id="51154"/>
    <lineage>
        <taxon>Eukaryota</taxon>
        <taxon>Metazoa</taxon>
        <taxon>Chordata</taxon>
        <taxon>Craniata</taxon>
        <taxon>Vertebrata</taxon>
        <taxon>Euteleostomi</taxon>
        <taxon>Mammalia</taxon>
        <taxon>Eutheria</taxon>
        <taxon>Laurasiatheria</taxon>
        <taxon>Artiodactyla</taxon>
        <taxon>Suina</taxon>
        <taxon>Tayassuidae</taxon>
        <taxon>Catagonus</taxon>
    </lineage>
</organism>
<protein>
    <submittedName>
        <fullName evidence="2">Epithelial stromal interaction 1</fullName>
    </submittedName>
</protein>
<evidence type="ECO:0000256" key="1">
    <source>
        <dbReference type="SAM" id="MobiDB-lite"/>
    </source>
</evidence>
<feature type="compositionally biased region" description="Basic and acidic residues" evidence="1">
    <location>
        <begin position="235"/>
        <end position="254"/>
    </location>
</feature>
<dbReference type="AlphaFoldDB" id="A0A8C3VL48"/>
<dbReference type="PANTHER" id="PTHR22529">
    <property type="entry name" value="EPITHELIAL-STROMAL INTERACTION PROTEIN 1"/>
    <property type="match status" value="1"/>
</dbReference>
<accession>A0A8C3VL48</accession>
<dbReference type="GeneTree" id="ENSGT00390000013820"/>
<sequence>MYTREVLGSGFRAAAASRPDQGSPGRRRELSPPQGPGRALEAAAESPSRESPEHASPRFAGAYTLITPSEKRRNELQRMASKELEDLERWKEQQRAKPIHLEPRRLGGSQSEAEVRQRQQLQLIQSKYQKKLKREEQIRIRKEAEEAEIQKMKAIQREKSNKLEEKKRHEEDLRREAFREHRQYNTAEFLRRISTELPPRSTRPAVPGDSQSSAWKLPVLPREHSWARSRAYMDSQKEEENRKLQKMKEEQHQKSELLEFKQQQQEEERTKTHQAEHRRVNNAFLDRLQGESQPGGLQHFGGYWNMNSGNSWIDEKFASIWPLSSDLEKPHEMLFLHAALFSLTVFTLTSIAHPLGRATGGGWFLPVIRYACMHELITELIFNLYRQNLTLFF</sequence>
<dbReference type="PANTHER" id="PTHR22529:SF1">
    <property type="entry name" value="EPITHELIAL-STROMAL INTERACTION PROTEIN 1"/>
    <property type="match status" value="1"/>
</dbReference>
<feature type="region of interest" description="Disordered" evidence="1">
    <location>
        <begin position="156"/>
        <end position="213"/>
    </location>
</feature>
<evidence type="ECO:0000313" key="2">
    <source>
        <dbReference type="Ensembl" id="ENSCWAP00000001209.1"/>
    </source>
</evidence>
<feature type="compositionally biased region" description="Basic and acidic residues" evidence="1">
    <location>
        <begin position="69"/>
        <end position="105"/>
    </location>
</feature>
<proteinExistence type="predicted"/>
<feature type="region of interest" description="Disordered" evidence="1">
    <location>
        <begin position="1"/>
        <end position="118"/>
    </location>
</feature>
<gene>
    <name evidence="2" type="primary">EPSTI1</name>
</gene>
<feature type="compositionally biased region" description="Polar residues" evidence="1">
    <location>
        <begin position="108"/>
        <end position="118"/>
    </location>
</feature>
<dbReference type="Ensembl" id="ENSCWAT00000001346.1">
    <property type="protein sequence ID" value="ENSCWAP00000001209.1"/>
    <property type="gene ID" value="ENSCWAG00000000924.1"/>
</dbReference>
<evidence type="ECO:0000313" key="3">
    <source>
        <dbReference type="Proteomes" id="UP000694540"/>
    </source>
</evidence>
<keyword evidence="3" id="KW-1185">Reference proteome</keyword>
<dbReference type="InterPro" id="IPR026185">
    <property type="entry name" value="EPSTI1"/>
</dbReference>
<feature type="compositionally biased region" description="Basic and acidic residues" evidence="1">
    <location>
        <begin position="47"/>
        <end position="56"/>
    </location>
</feature>
<dbReference type="Proteomes" id="UP000694540">
    <property type="component" value="Unplaced"/>
</dbReference>
<feature type="compositionally biased region" description="Basic and acidic residues" evidence="1">
    <location>
        <begin position="156"/>
        <end position="194"/>
    </location>
</feature>
<name>A0A8C3VL48_9CETA</name>
<feature type="region of interest" description="Disordered" evidence="1">
    <location>
        <begin position="231"/>
        <end position="254"/>
    </location>
</feature>
<reference evidence="2" key="2">
    <citation type="submission" date="2025-09" db="UniProtKB">
        <authorList>
            <consortium name="Ensembl"/>
        </authorList>
    </citation>
    <scope>IDENTIFICATION</scope>
</reference>
<reference evidence="2" key="1">
    <citation type="submission" date="2025-08" db="UniProtKB">
        <authorList>
            <consortium name="Ensembl"/>
        </authorList>
    </citation>
    <scope>IDENTIFICATION</scope>
</reference>